<keyword evidence="6" id="KW-0539">Nucleus</keyword>
<dbReference type="Pfam" id="PF00096">
    <property type="entry name" value="zf-C2H2"/>
    <property type="match status" value="2"/>
</dbReference>
<dbReference type="GO" id="GO:0006364">
    <property type="term" value="P:rRNA processing"/>
    <property type="evidence" value="ECO:0007669"/>
    <property type="project" value="TreeGrafter"/>
</dbReference>
<evidence type="ECO:0000256" key="6">
    <source>
        <dbReference type="ARBA" id="ARBA00023242"/>
    </source>
</evidence>
<dbReference type="WBParaSite" id="Gr19_v10_g7034.t1">
    <property type="protein sequence ID" value="Gr19_v10_g7034.t1"/>
    <property type="gene ID" value="Gr19_v10_g7034"/>
</dbReference>
<dbReference type="InterPro" id="IPR014898">
    <property type="entry name" value="Znf_C2H2_LYAR"/>
</dbReference>
<evidence type="ECO:0000256" key="7">
    <source>
        <dbReference type="PROSITE-ProRule" id="PRU01145"/>
    </source>
</evidence>
<keyword evidence="2" id="KW-0479">Metal-binding</keyword>
<dbReference type="GO" id="GO:0005730">
    <property type="term" value="C:nucleolus"/>
    <property type="evidence" value="ECO:0007669"/>
    <property type="project" value="TreeGrafter"/>
</dbReference>
<dbReference type="PROSITE" id="PS00028">
    <property type="entry name" value="ZINC_FINGER_C2H2_1"/>
    <property type="match status" value="2"/>
</dbReference>
<dbReference type="InterPro" id="IPR036236">
    <property type="entry name" value="Znf_C2H2_sf"/>
</dbReference>
<dbReference type="Pfam" id="PF08790">
    <property type="entry name" value="zf-LYAR"/>
    <property type="match status" value="1"/>
</dbReference>
<proteinExistence type="predicted"/>
<dbReference type="GO" id="GO:0008270">
    <property type="term" value="F:zinc ion binding"/>
    <property type="evidence" value="ECO:0007669"/>
    <property type="project" value="UniProtKB-KW"/>
</dbReference>
<keyword evidence="10" id="KW-1185">Reference proteome</keyword>
<dbReference type="SMART" id="SM00355">
    <property type="entry name" value="ZnF_C2H2"/>
    <property type="match status" value="4"/>
</dbReference>
<evidence type="ECO:0000256" key="5">
    <source>
        <dbReference type="ARBA" id="ARBA00022833"/>
    </source>
</evidence>
<keyword evidence="5" id="KW-0862">Zinc</keyword>
<dbReference type="InterPro" id="IPR013087">
    <property type="entry name" value="Znf_C2H2_type"/>
</dbReference>
<feature type="compositionally biased region" description="Basic and acidic residues" evidence="8">
    <location>
        <begin position="179"/>
        <end position="211"/>
    </location>
</feature>
<dbReference type="AlphaFoldDB" id="A0A914I314"/>
<evidence type="ECO:0000313" key="11">
    <source>
        <dbReference type="WBParaSite" id="Gr19_v10_g7034.t1"/>
    </source>
</evidence>
<keyword evidence="3" id="KW-0677">Repeat</keyword>
<keyword evidence="4 7" id="KW-0863">Zinc-finger</keyword>
<feature type="region of interest" description="Disordered" evidence="8">
    <location>
        <begin position="169"/>
        <end position="221"/>
    </location>
</feature>
<dbReference type="PROSITE" id="PS50157">
    <property type="entry name" value="ZINC_FINGER_C2H2_2"/>
    <property type="match status" value="3"/>
</dbReference>
<feature type="domain" description="C2H2-type" evidence="9">
    <location>
        <begin position="365"/>
        <end position="392"/>
    </location>
</feature>
<name>A0A914I314_GLORO</name>
<dbReference type="InterPro" id="IPR039999">
    <property type="entry name" value="LYAR"/>
</dbReference>
<evidence type="ECO:0000256" key="8">
    <source>
        <dbReference type="SAM" id="MobiDB-lite"/>
    </source>
</evidence>
<dbReference type="PANTHER" id="PTHR13100:SF10">
    <property type="entry name" value="CELL GROWTH-REGULATING NUCLEOLAR PROTEIN"/>
    <property type="match status" value="1"/>
</dbReference>
<feature type="region of interest" description="Disordered" evidence="8">
    <location>
        <begin position="319"/>
        <end position="377"/>
    </location>
</feature>
<accession>A0A914I314</accession>
<organism evidence="10 11">
    <name type="scientific">Globodera rostochiensis</name>
    <name type="common">Golden nematode worm</name>
    <name type="synonym">Heterodera rostochiensis</name>
    <dbReference type="NCBI Taxonomy" id="31243"/>
    <lineage>
        <taxon>Eukaryota</taxon>
        <taxon>Metazoa</taxon>
        <taxon>Ecdysozoa</taxon>
        <taxon>Nematoda</taxon>
        <taxon>Chromadorea</taxon>
        <taxon>Rhabditida</taxon>
        <taxon>Tylenchina</taxon>
        <taxon>Tylenchomorpha</taxon>
        <taxon>Tylenchoidea</taxon>
        <taxon>Heteroderidae</taxon>
        <taxon>Heteroderinae</taxon>
        <taxon>Globodera</taxon>
    </lineage>
</organism>
<reference evidence="11" key="1">
    <citation type="submission" date="2022-11" db="UniProtKB">
        <authorList>
            <consortium name="WormBaseParasite"/>
        </authorList>
    </citation>
    <scope>IDENTIFICATION</scope>
</reference>
<evidence type="ECO:0000256" key="4">
    <source>
        <dbReference type="ARBA" id="ARBA00022771"/>
    </source>
</evidence>
<evidence type="ECO:0000313" key="10">
    <source>
        <dbReference type="Proteomes" id="UP000887572"/>
    </source>
</evidence>
<dbReference type="PANTHER" id="PTHR13100">
    <property type="entry name" value="CELL GROWTH-REGULATING NUCLEOLAR PROTEIN LYAR"/>
    <property type="match status" value="1"/>
</dbReference>
<dbReference type="Gene3D" id="3.30.160.60">
    <property type="entry name" value="Classic Zinc Finger"/>
    <property type="match status" value="1"/>
</dbReference>
<dbReference type="Proteomes" id="UP000887572">
    <property type="component" value="Unplaced"/>
</dbReference>
<dbReference type="SUPFAM" id="SSF57667">
    <property type="entry name" value="beta-beta-alpha zinc fingers"/>
    <property type="match status" value="3"/>
</dbReference>
<evidence type="ECO:0000256" key="1">
    <source>
        <dbReference type="ARBA" id="ARBA00004123"/>
    </source>
</evidence>
<feature type="compositionally biased region" description="Low complexity" evidence="8">
    <location>
        <begin position="319"/>
        <end position="332"/>
    </location>
</feature>
<dbReference type="Gene3D" id="3.30.1490.490">
    <property type="match status" value="1"/>
</dbReference>
<sequence>MVFFICDECGETMKTKQVLQHNHRCHTARYSCMDCQTVFDRESYQTHVKCITEDQKYGGVNHVPKVNKPNCVPATASAHRLLRSYFLAVQCAFDRFCSDCWPSMRCVKHICDRFNAIRGRANADKAMELFWLNADALASVSDKLCPNCDDRLELVRLLAEQVGMDGCAQNGTNVDDDDGHNWLDESEDAKKFSPIGGKKDDVESLEGHDNADEQSESADCSGMDIEEAARIDADDTEPVDEVQTANIGVQKADVAVQTDHYVLSSQVAVDVAVQTIEENVPAQTSADVGVQTADDVVVAVQRVLAPTTTTPVRTTNAVAYTDGSSDSDSDASAVKKRRRNRRISTTTNDSGGGGGITTRNSERPIGCPKCPKRFSRPQDLGRHMITHSAEKRQLNMCPTCHRGFALPHNLRRHLLVVHGKKDEKPSDD</sequence>
<evidence type="ECO:0000259" key="9">
    <source>
        <dbReference type="PROSITE" id="PS50157"/>
    </source>
</evidence>
<dbReference type="GO" id="GO:0000122">
    <property type="term" value="P:negative regulation of transcription by RNA polymerase II"/>
    <property type="evidence" value="ECO:0007669"/>
    <property type="project" value="TreeGrafter"/>
</dbReference>
<dbReference type="PROSITE" id="PS51804">
    <property type="entry name" value="ZF_C2HC_LYAR"/>
    <property type="match status" value="2"/>
</dbReference>
<protein>
    <submittedName>
        <fullName evidence="11">C2H2-type domain-containing protein</fullName>
    </submittedName>
</protein>
<feature type="domain" description="C2H2-type" evidence="9">
    <location>
        <begin position="395"/>
        <end position="423"/>
    </location>
</feature>
<comment type="subcellular location">
    <subcellularLocation>
        <location evidence="1">Nucleus</location>
    </subcellularLocation>
</comment>
<dbReference type="GO" id="GO:0003677">
    <property type="term" value="F:DNA binding"/>
    <property type="evidence" value="ECO:0007669"/>
    <property type="project" value="InterPro"/>
</dbReference>
<evidence type="ECO:0000256" key="3">
    <source>
        <dbReference type="ARBA" id="ARBA00022737"/>
    </source>
</evidence>
<evidence type="ECO:0000256" key="2">
    <source>
        <dbReference type="ARBA" id="ARBA00022723"/>
    </source>
</evidence>
<feature type="domain" description="C2H2-type" evidence="9">
    <location>
        <begin position="4"/>
        <end position="31"/>
    </location>
</feature>